<evidence type="ECO:0000313" key="4">
    <source>
        <dbReference type="Proteomes" id="UP000198406"/>
    </source>
</evidence>
<dbReference type="GO" id="GO:0005737">
    <property type="term" value="C:cytoplasm"/>
    <property type="evidence" value="ECO:0007669"/>
    <property type="project" value="TreeGrafter"/>
</dbReference>
<comment type="caution">
    <text evidence="3">The sequence shown here is derived from an EMBL/GenBank/DDBJ whole genome shotgun (WGS) entry which is preliminary data.</text>
</comment>
<dbReference type="Pfam" id="PF00638">
    <property type="entry name" value="Ran_BP1"/>
    <property type="match status" value="1"/>
</dbReference>
<dbReference type="InterPro" id="IPR011993">
    <property type="entry name" value="PH-like_dom_sf"/>
</dbReference>
<evidence type="ECO:0000256" key="1">
    <source>
        <dbReference type="SAM" id="MobiDB-lite"/>
    </source>
</evidence>
<dbReference type="Gene3D" id="2.30.29.30">
    <property type="entry name" value="Pleckstrin-homology domain (PH domain)/Phosphotyrosine-binding domain (PTB)"/>
    <property type="match status" value="1"/>
</dbReference>
<dbReference type="Proteomes" id="UP000198406">
    <property type="component" value="Unassembled WGS sequence"/>
</dbReference>
<dbReference type="InterPro" id="IPR000156">
    <property type="entry name" value="Ran_bind_dom"/>
</dbReference>
<dbReference type="GO" id="GO:0006913">
    <property type="term" value="P:nucleocytoplasmic transport"/>
    <property type="evidence" value="ECO:0007669"/>
    <property type="project" value="InterPro"/>
</dbReference>
<dbReference type="PROSITE" id="PS50196">
    <property type="entry name" value="RANBD1"/>
    <property type="match status" value="1"/>
</dbReference>
<dbReference type="FunCoup" id="A0A1Z5JPA6">
    <property type="interactions" value="623"/>
</dbReference>
<keyword evidence="4" id="KW-1185">Reference proteome</keyword>
<dbReference type="EMBL" id="BDSP01000096">
    <property type="protein sequence ID" value="GAX15799.1"/>
    <property type="molecule type" value="Genomic_DNA"/>
</dbReference>
<dbReference type="CDD" id="cd13179">
    <property type="entry name" value="RanBD_RanBP1"/>
    <property type="match status" value="1"/>
</dbReference>
<dbReference type="InParanoid" id="A0A1Z5JPA6"/>
<accession>A0A1Z5JPA6</accession>
<dbReference type="AlphaFoldDB" id="A0A1Z5JPA6"/>
<evidence type="ECO:0000313" key="3">
    <source>
        <dbReference type="EMBL" id="GAX15799.1"/>
    </source>
</evidence>
<dbReference type="SUPFAM" id="SSF50729">
    <property type="entry name" value="PH domain-like"/>
    <property type="match status" value="1"/>
</dbReference>
<dbReference type="FunFam" id="2.30.29.30:FF:000312">
    <property type="entry name" value="Ran binding protein 1"/>
    <property type="match status" value="1"/>
</dbReference>
<proteinExistence type="predicted"/>
<dbReference type="InterPro" id="IPR045256">
    <property type="entry name" value="RanBP1_RanBD"/>
</dbReference>
<protein>
    <submittedName>
        <fullName evidence="3">Ran-binding protein 1</fullName>
    </submittedName>
</protein>
<gene>
    <name evidence="3" type="ORF">FisN_3Lh244</name>
</gene>
<feature type="region of interest" description="Disordered" evidence="1">
    <location>
        <begin position="1"/>
        <end position="37"/>
    </location>
</feature>
<dbReference type="SMART" id="SM00160">
    <property type="entry name" value="RanBD"/>
    <property type="match status" value="1"/>
</dbReference>
<sequence>MSAEDEPKTAPAEGEEEEGDDVPAKEEESTATFEPVVKLEEVDVKSGEEEEEVLYTKRSKLFIYGETLLDQGTGNKTWRERGIGEVRLLKHREHQKIRLLMRQEKTMKVIANHVVDPKIKLEPNVGSDRSWVWSAFDFAEGELKETIFAIRFGDSDIANEFRDKFLECQSEMEKLLGGKDAEDAEGVADEAAAALAGLSTSEEKEEPKEE</sequence>
<evidence type="ECO:0000259" key="2">
    <source>
        <dbReference type="PROSITE" id="PS50196"/>
    </source>
</evidence>
<dbReference type="InterPro" id="IPR045255">
    <property type="entry name" value="RanBP1-like"/>
</dbReference>
<feature type="domain" description="RanBD1" evidence="2">
    <location>
        <begin position="32"/>
        <end position="174"/>
    </location>
</feature>
<organism evidence="3 4">
    <name type="scientific">Fistulifera solaris</name>
    <name type="common">Oleaginous diatom</name>
    <dbReference type="NCBI Taxonomy" id="1519565"/>
    <lineage>
        <taxon>Eukaryota</taxon>
        <taxon>Sar</taxon>
        <taxon>Stramenopiles</taxon>
        <taxon>Ochrophyta</taxon>
        <taxon>Bacillariophyta</taxon>
        <taxon>Bacillariophyceae</taxon>
        <taxon>Bacillariophycidae</taxon>
        <taxon>Naviculales</taxon>
        <taxon>Naviculaceae</taxon>
        <taxon>Fistulifera</taxon>
    </lineage>
</organism>
<reference evidence="3 4" key="1">
    <citation type="journal article" date="2015" name="Plant Cell">
        <title>Oil accumulation by the oleaginous diatom Fistulifera solaris as revealed by the genome and transcriptome.</title>
        <authorList>
            <person name="Tanaka T."/>
            <person name="Maeda Y."/>
            <person name="Veluchamy A."/>
            <person name="Tanaka M."/>
            <person name="Abida H."/>
            <person name="Marechal E."/>
            <person name="Bowler C."/>
            <person name="Muto M."/>
            <person name="Sunaga Y."/>
            <person name="Tanaka M."/>
            <person name="Yoshino T."/>
            <person name="Taniguchi T."/>
            <person name="Fukuda Y."/>
            <person name="Nemoto M."/>
            <person name="Matsumoto M."/>
            <person name="Wong P.S."/>
            <person name="Aburatani S."/>
            <person name="Fujibuchi W."/>
        </authorList>
    </citation>
    <scope>NUCLEOTIDE SEQUENCE [LARGE SCALE GENOMIC DNA]</scope>
    <source>
        <strain evidence="3 4">JPCC DA0580</strain>
    </source>
</reference>
<dbReference type="GO" id="GO:0005096">
    <property type="term" value="F:GTPase activator activity"/>
    <property type="evidence" value="ECO:0007669"/>
    <property type="project" value="TreeGrafter"/>
</dbReference>
<dbReference type="PANTHER" id="PTHR23138:SF87">
    <property type="entry name" value="E3 SUMO-PROTEIN LIGASE RANBP2"/>
    <property type="match status" value="1"/>
</dbReference>
<dbReference type="GO" id="GO:0005643">
    <property type="term" value="C:nuclear pore"/>
    <property type="evidence" value="ECO:0007669"/>
    <property type="project" value="TreeGrafter"/>
</dbReference>
<name>A0A1Z5JPA6_FISSO</name>
<dbReference type="PANTHER" id="PTHR23138">
    <property type="entry name" value="RAN BINDING PROTEIN"/>
    <property type="match status" value="1"/>
</dbReference>
<dbReference type="OrthoDB" id="2357150at2759"/>